<accession>A0AAJ6XNF5</accession>
<evidence type="ECO:0000256" key="6">
    <source>
        <dbReference type="ARBA" id="ARBA00022512"/>
    </source>
</evidence>
<evidence type="ECO:0000256" key="7">
    <source>
        <dbReference type="ARBA" id="ARBA00022723"/>
    </source>
</evidence>
<keyword evidence="10 11" id="KW-0456">Lyase</keyword>
<reference evidence="14" key="1">
    <citation type="submission" date="2025-08" db="UniProtKB">
        <authorList>
            <consortium name="RefSeq"/>
        </authorList>
    </citation>
    <scope>IDENTIFICATION</scope>
</reference>
<dbReference type="InterPro" id="IPR002022">
    <property type="entry name" value="Pec_lyase"/>
</dbReference>
<dbReference type="InterPro" id="IPR018082">
    <property type="entry name" value="AmbAllergen"/>
</dbReference>
<dbReference type="PRINTS" id="PR00807">
    <property type="entry name" value="AMBALLERGEN"/>
</dbReference>
<comment type="cofactor">
    <cofactor evidence="11">
        <name>Ca(2+)</name>
        <dbReference type="ChEBI" id="CHEBI:29108"/>
    </cofactor>
    <text evidence="11">Binds 1 Ca(2+) ion. Required for its activity.</text>
</comment>
<keyword evidence="7 11" id="KW-0479">Metal-binding</keyword>
<evidence type="ECO:0000256" key="8">
    <source>
        <dbReference type="ARBA" id="ARBA00022729"/>
    </source>
</evidence>
<dbReference type="GO" id="GO:0046872">
    <property type="term" value="F:metal ion binding"/>
    <property type="evidence" value="ECO:0007669"/>
    <property type="project" value="UniProtKB-KW"/>
</dbReference>
<dbReference type="KEGG" id="peu:105126272"/>
<keyword evidence="6" id="KW-0964">Secreted</keyword>
<gene>
    <name evidence="14" type="primary">LOC105126272</name>
</gene>
<evidence type="ECO:0000313" key="13">
    <source>
        <dbReference type="Proteomes" id="UP000694918"/>
    </source>
</evidence>
<keyword evidence="9 11" id="KW-0106">Calcium</keyword>
<evidence type="ECO:0000256" key="10">
    <source>
        <dbReference type="ARBA" id="ARBA00023239"/>
    </source>
</evidence>
<dbReference type="PANTHER" id="PTHR31683:SF74">
    <property type="entry name" value="PECTATE LYASE"/>
    <property type="match status" value="1"/>
</dbReference>
<dbReference type="PANTHER" id="PTHR31683">
    <property type="entry name" value="PECTATE LYASE 18-RELATED"/>
    <property type="match status" value="1"/>
</dbReference>
<comment type="catalytic activity">
    <reaction evidence="1 11">
        <text>Eliminative cleavage of (1-&gt;4)-alpha-D-galacturonan to give oligosaccharides with 4-deoxy-alpha-D-galact-4-enuronosyl groups at their non-reducing ends.</text>
        <dbReference type="EC" id="4.2.2.2"/>
    </reaction>
</comment>
<keyword evidence="8 11" id="KW-0732">Signal</keyword>
<dbReference type="SMART" id="SM00656">
    <property type="entry name" value="Amb_all"/>
    <property type="match status" value="1"/>
</dbReference>
<evidence type="ECO:0000256" key="3">
    <source>
        <dbReference type="ARBA" id="ARBA00005220"/>
    </source>
</evidence>
<dbReference type="Pfam" id="PF00544">
    <property type="entry name" value="Pectate_lyase_4"/>
    <property type="match status" value="1"/>
</dbReference>
<name>A0AAJ6XNF5_POPEU</name>
<keyword evidence="6" id="KW-0134">Cell wall</keyword>
<evidence type="ECO:0000256" key="9">
    <source>
        <dbReference type="ARBA" id="ARBA00022837"/>
    </source>
</evidence>
<dbReference type="Proteomes" id="UP000694918">
    <property type="component" value="Unplaced"/>
</dbReference>
<dbReference type="InterPro" id="IPR012334">
    <property type="entry name" value="Pectin_lyas_fold"/>
</dbReference>
<feature type="signal peptide" evidence="11">
    <location>
        <begin position="1"/>
        <end position="26"/>
    </location>
</feature>
<feature type="domain" description="Pectate lyase" evidence="12">
    <location>
        <begin position="107"/>
        <end position="304"/>
    </location>
</feature>
<dbReference type="InterPro" id="IPR045032">
    <property type="entry name" value="PEL"/>
</dbReference>
<protein>
    <recommendedName>
        <fullName evidence="5 11">Pectate lyase</fullName>
        <ecNumber evidence="5 11">4.2.2.2</ecNumber>
    </recommendedName>
</protein>
<dbReference type="GO" id="GO:0030570">
    <property type="term" value="F:pectate lyase activity"/>
    <property type="evidence" value="ECO:0007669"/>
    <property type="project" value="UniProtKB-EC"/>
</dbReference>
<dbReference type="EC" id="4.2.2.2" evidence="5 11"/>
<dbReference type="InterPro" id="IPR011050">
    <property type="entry name" value="Pectin_lyase_fold/virulence"/>
</dbReference>
<evidence type="ECO:0000256" key="4">
    <source>
        <dbReference type="ARBA" id="ARBA00010980"/>
    </source>
</evidence>
<feature type="chain" id="PRO_5042313574" description="Pectate lyase" evidence="11">
    <location>
        <begin position="27"/>
        <end position="381"/>
    </location>
</feature>
<dbReference type="SUPFAM" id="SSF51126">
    <property type="entry name" value="Pectin lyase-like"/>
    <property type="match status" value="1"/>
</dbReference>
<comment type="pathway">
    <text evidence="3 11">Glycan metabolism; pectin degradation; 2-dehydro-3-deoxy-D-gluconate from pectin: step 2/5.</text>
</comment>
<comment type="similarity">
    <text evidence="4 11">Belongs to the polysaccharide lyase 1 family.</text>
</comment>
<evidence type="ECO:0000259" key="12">
    <source>
        <dbReference type="SMART" id="SM00656"/>
    </source>
</evidence>
<sequence>MVVLRHLLVVVVCIAILSFIPSACIAATKMNAIDQCWKTSPNWRRSRQQLASCSVGFAGKMTNNAGRDAVMYEVTDPSDDPVNPKQGTLRHGATMITSKVWITFERNMDIKLEKPLLISSYTAIDGRGVDVGIEGFGCFLVYKATDVIIHGLRIHHCNAQGPSTVMGPDGKQMQLGQMDGDAIRLVSASKVWIDHNTLYSCQDGLLDVTRGSTFVTVSNNWFRDQDKVMLLGHDDGFLRDKNMKVTVAFNRFGPNCNQRMPRIRHGYAHVANNLYRGWEQYAIGGSMSPSIKSESNYFIAPTSGKKEVTWRNGISGKSKPWNFYSIGDLFTNGASFFQTGRRGMAKPNYNKEQSFKVGDAKYVKALTSSAGALKCSRTSRC</sequence>
<dbReference type="GeneID" id="105126272"/>
<evidence type="ECO:0000256" key="2">
    <source>
        <dbReference type="ARBA" id="ARBA00004191"/>
    </source>
</evidence>
<evidence type="ECO:0000256" key="11">
    <source>
        <dbReference type="RuleBase" id="RU361123"/>
    </source>
</evidence>
<comment type="subcellular location">
    <subcellularLocation>
        <location evidence="2">Secreted</location>
        <location evidence="2">Cell wall</location>
    </subcellularLocation>
</comment>
<dbReference type="AlphaFoldDB" id="A0AAJ6XNF5"/>
<dbReference type="RefSeq" id="XP_011025392.1">
    <property type="nucleotide sequence ID" value="XM_011027090.1"/>
</dbReference>
<dbReference type="Gene3D" id="2.160.20.10">
    <property type="entry name" value="Single-stranded right-handed beta-helix, Pectin lyase-like"/>
    <property type="match status" value="1"/>
</dbReference>
<evidence type="ECO:0000256" key="5">
    <source>
        <dbReference type="ARBA" id="ARBA00012272"/>
    </source>
</evidence>
<keyword evidence="13" id="KW-1185">Reference proteome</keyword>
<evidence type="ECO:0000313" key="14">
    <source>
        <dbReference type="RefSeq" id="XP_011025392.1"/>
    </source>
</evidence>
<proteinExistence type="inferred from homology"/>
<evidence type="ECO:0000256" key="1">
    <source>
        <dbReference type="ARBA" id="ARBA00000695"/>
    </source>
</evidence>
<organism evidence="13 14">
    <name type="scientific">Populus euphratica</name>
    <name type="common">Euphrates poplar</name>
    <dbReference type="NCBI Taxonomy" id="75702"/>
    <lineage>
        <taxon>Eukaryota</taxon>
        <taxon>Viridiplantae</taxon>
        <taxon>Streptophyta</taxon>
        <taxon>Embryophyta</taxon>
        <taxon>Tracheophyta</taxon>
        <taxon>Spermatophyta</taxon>
        <taxon>Magnoliopsida</taxon>
        <taxon>eudicotyledons</taxon>
        <taxon>Gunneridae</taxon>
        <taxon>Pentapetalae</taxon>
        <taxon>rosids</taxon>
        <taxon>fabids</taxon>
        <taxon>Malpighiales</taxon>
        <taxon>Salicaceae</taxon>
        <taxon>Saliceae</taxon>
        <taxon>Populus</taxon>
    </lineage>
</organism>